<reference evidence="1" key="1">
    <citation type="submission" date="2019-03" db="EMBL/GenBank/DDBJ databases">
        <title>WGS assembly of Setaria viridis.</title>
        <authorList>
            <person name="Huang P."/>
            <person name="Jenkins J."/>
            <person name="Grimwood J."/>
            <person name="Barry K."/>
            <person name="Healey A."/>
            <person name="Mamidi S."/>
            <person name="Sreedasyam A."/>
            <person name="Shu S."/>
            <person name="Feldman M."/>
            <person name="Wu J."/>
            <person name="Yu Y."/>
            <person name="Chen C."/>
            <person name="Johnson J."/>
            <person name="Rokhsar D."/>
            <person name="Baxter I."/>
            <person name="Schmutz J."/>
            <person name="Brutnell T."/>
            <person name="Kellogg E."/>
        </authorList>
    </citation>
    <scope>NUCLEOTIDE SEQUENCE [LARGE SCALE GENOMIC DNA]</scope>
</reference>
<dbReference type="Gramene" id="TKV96740">
    <property type="protein sequence ID" value="TKV96740"/>
    <property type="gene ID" value="SEVIR_9G449250v2"/>
</dbReference>
<accession>A0A4U6T4V2</accession>
<dbReference type="Proteomes" id="UP000298652">
    <property type="component" value="Chromosome 9"/>
</dbReference>
<sequence length="89" mass="9690">MGNGMAGAHCGQQRRRALWTERCLSFRSPFSEVLAPGADWITVLAFARTCTADDVWKGDRCPPGPRICTSSSIGSLDDSVYLAQKVGRE</sequence>
<organism evidence="1 2">
    <name type="scientific">Setaria viridis</name>
    <name type="common">Green bristlegrass</name>
    <name type="synonym">Setaria italica subsp. viridis</name>
    <dbReference type="NCBI Taxonomy" id="4556"/>
    <lineage>
        <taxon>Eukaryota</taxon>
        <taxon>Viridiplantae</taxon>
        <taxon>Streptophyta</taxon>
        <taxon>Embryophyta</taxon>
        <taxon>Tracheophyta</taxon>
        <taxon>Spermatophyta</taxon>
        <taxon>Magnoliopsida</taxon>
        <taxon>Liliopsida</taxon>
        <taxon>Poales</taxon>
        <taxon>Poaceae</taxon>
        <taxon>PACMAD clade</taxon>
        <taxon>Panicoideae</taxon>
        <taxon>Panicodae</taxon>
        <taxon>Paniceae</taxon>
        <taxon>Cenchrinae</taxon>
        <taxon>Setaria</taxon>
    </lineage>
</organism>
<evidence type="ECO:0000313" key="1">
    <source>
        <dbReference type="EMBL" id="TKV96740.1"/>
    </source>
</evidence>
<keyword evidence="2" id="KW-1185">Reference proteome</keyword>
<gene>
    <name evidence="1" type="ORF">SEVIR_9G449250v2</name>
</gene>
<proteinExistence type="predicted"/>
<evidence type="ECO:0000313" key="2">
    <source>
        <dbReference type="Proteomes" id="UP000298652"/>
    </source>
</evidence>
<name>A0A4U6T4V2_SETVI</name>
<dbReference type="AlphaFoldDB" id="A0A4U6T4V2"/>
<protein>
    <submittedName>
        <fullName evidence="1">Uncharacterized protein</fullName>
    </submittedName>
</protein>
<dbReference type="EMBL" id="CM016560">
    <property type="protein sequence ID" value="TKV96740.1"/>
    <property type="molecule type" value="Genomic_DNA"/>
</dbReference>